<gene>
    <name evidence="1" type="ORF">ACH5RR_012249</name>
</gene>
<dbReference type="AlphaFoldDB" id="A0ABD3A7S4"/>
<evidence type="ECO:0000313" key="1">
    <source>
        <dbReference type="EMBL" id="KAL3527593.1"/>
    </source>
</evidence>
<comment type="caution">
    <text evidence="1">The sequence shown here is derived from an EMBL/GenBank/DDBJ whole genome shotgun (WGS) entry which is preliminary data.</text>
</comment>
<evidence type="ECO:0000313" key="2">
    <source>
        <dbReference type="Proteomes" id="UP001630127"/>
    </source>
</evidence>
<proteinExistence type="predicted"/>
<protein>
    <submittedName>
        <fullName evidence="1">Uncharacterized protein</fullName>
    </submittedName>
</protein>
<name>A0ABD3A7S4_9GENT</name>
<accession>A0ABD3A7S4</accession>
<sequence length="116" mass="12554">MSSIVSPSPQAATTMAIVVVFFPEKHLQKVVHRHKSEIDENANEKFKTIVLFDGEQEGNKPGESAFKRACLAATQVQGKAITIASELTTTDFDIDIVAPSKGATFLVEPVIAPKLM</sequence>
<organism evidence="1 2">
    <name type="scientific">Cinchona calisaya</name>
    <dbReference type="NCBI Taxonomy" id="153742"/>
    <lineage>
        <taxon>Eukaryota</taxon>
        <taxon>Viridiplantae</taxon>
        <taxon>Streptophyta</taxon>
        <taxon>Embryophyta</taxon>
        <taxon>Tracheophyta</taxon>
        <taxon>Spermatophyta</taxon>
        <taxon>Magnoliopsida</taxon>
        <taxon>eudicotyledons</taxon>
        <taxon>Gunneridae</taxon>
        <taxon>Pentapetalae</taxon>
        <taxon>asterids</taxon>
        <taxon>lamiids</taxon>
        <taxon>Gentianales</taxon>
        <taxon>Rubiaceae</taxon>
        <taxon>Cinchonoideae</taxon>
        <taxon>Cinchoneae</taxon>
        <taxon>Cinchona</taxon>
    </lineage>
</organism>
<reference evidence="1 2" key="1">
    <citation type="submission" date="2024-11" db="EMBL/GenBank/DDBJ databases">
        <title>A near-complete genome assembly of Cinchona calisaya.</title>
        <authorList>
            <person name="Lian D.C."/>
            <person name="Zhao X.W."/>
            <person name="Wei L."/>
        </authorList>
    </citation>
    <scope>NUCLEOTIDE SEQUENCE [LARGE SCALE GENOMIC DNA]</scope>
    <source>
        <tissue evidence="1">Nenye</tissue>
    </source>
</reference>
<dbReference type="Proteomes" id="UP001630127">
    <property type="component" value="Unassembled WGS sequence"/>
</dbReference>
<dbReference type="EMBL" id="JBJUIK010000005">
    <property type="protein sequence ID" value="KAL3527593.1"/>
    <property type="molecule type" value="Genomic_DNA"/>
</dbReference>
<keyword evidence="2" id="KW-1185">Reference proteome</keyword>